<feature type="domain" description="Amidohydrolase-related" evidence="1">
    <location>
        <begin position="15"/>
        <end position="293"/>
    </location>
</feature>
<dbReference type="Pfam" id="PF04909">
    <property type="entry name" value="Amidohydro_2"/>
    <property type="match status" value="1"/>
</dbReference>
<proteinExistence type="predicted"/>
<dbReference type="PANTHER" id="PTHR35563:SF2">
    <property type="entry name" value="BARREL METAL-DEPENDENT HYDROLASE, PUTATIVE (AFU_ORTHOLOGUE AFUA_1G16240)-RELATED"/>
    <property type="match status" value="1"/>
</dbReference>
<gene>
    <name evidence="2" type="ORF">IM811_014407</name>
</gene>
<comment type="caution">
    <text evidence="2">The sequence shown here is derived from an EMBL/GenBank/DDBJ whole genome shotgun (WGS) entry which is preliminary data.</text>
</comment>
<dbReference type="InterPro" id="IPR006680">
    <property type="entry name" value="Amidohydro-rel"/>
</dbReference>
<dbReference type="EMBL" id="JADCTT010000005">
    <property type="protein sequence ID" value="KAF9752613.1"/>
    <property type="molecule type" value="Genomic_DNA"/>
</dbReference>
<dbReference type="Gene3D" id="3.20.20.140">
    <property type="entry name" value="Metal-dependent hydrolases"/>
    <property type="match status" value="1"/>
</dbReference>
<sequence>MDTSISSVLPEGSWDSHIHIIDTDRFESLNGLAGPPIAGSVWENAIFENSIGVQKVTIVQPTRYGNDNTVALQALAAYGPRRARAVVQFDPETVTDAELRLWHDLGVRGVRINFANSKNPLAGTQPEDMPKLVQKYAELVKPFGWVLQFYTRMEDIVKLESTLLTIPLRVVIDHIGNPKLPDSVDGNSEALDPYSIKGFSSLINLLKSGNVWVKISAAYRFSKLQEPEFKDVDPLIKEILRVDSTKAVFGTDWPHTQHEGLDIRPWVRHLAEITSAHKTVQRRVFRDNASDLWDNL</sequence>
<reference evidence="2" key="1">
    <citation type="submission" date="2020-10" db="EMBL/GenBank/DDBJ databases">
        <title>High-Quality Genome Resource of Clonostachys rosea strain S41 by Oxford Nanopore Long-Read Sequencing.</title>
        <authorList>
            <person name="Wang H."/>
        </authorList>
    </citation>
    <scope>NUCLEOTIDE SEQUENCE</scope>
    <source>
        <strain evidence="2">S41</strain>
    </source>
</reference>
<dbReference type="InterPro" id="IPR052358">
    <property type="entry name" value="Aro_Compnd_Degr_Hydrolases"/>
</dbReference>
<protein>
    <recommendedName>
        <fullName evidence="1">Amidohydrolase-related domain-containing protein</fullName>
    </recommendedName>
</protein>
<accession>A0A8H7NBH3</accession>
<evidence type="ECO:0000313" key="3">
    <source>
        <dbReference type="Proteomes" id="UP000616885"/>
    </source>
</evidence>
<dbReference type="AlphaFoldDB" id="A0A8H7NBH3"/>
<dbReference type="GO" id="GO:0016787">
    <property type="term" value="F:hydrolase activity"/>
    <property type="evidence" value="ECO:0007669"/>
    <property type="project" value="InterPro"/>
</dbReference>
<dbReference type="SUPFAM" id="SSF51556">
    <property type="entry name" value="Metallo-dependent hydrolases"/>
    <property type="match status" value="1"/>
</dbReference>
<dbReference type="InterPro" id="IPR032466">
    <property type="entry name" value="Metal_Hydrolase"/>
</dbReference>
<name>A0A8H7NBH3_BIOOC</name>
<evidence type="ECO:0000259" key="1">
    <source>
        <dbReference type="Pfam" id="PF04909"/>
    </source>
</evidence>
<dbReference type="Proteomes" id="UP000616885">
    <property type="component" value="Unassembled WGS sequence"/>
</dbReference>
<dbReference type="PANTHER" id="PTHR35563">
    <property type="entry name" value="BARREL METAL-DEPENDENT HYDROLASE, PUTATIVE (AFU_ORTHOLOGUE AFUA_1G16240)-RELATED"/>
    <property type="match status" value="1"/>
</dbReference>
<organism evidence="2 3">
    <name type="scientific">Bionectria ochroleuca</name>
    <name type="common">Gliocladium roseum</name>
    <dbReference type="NCBI Taxonomy" id="29856"/>
    <lineage>
        <taxon>Eukaryota</taxon>
        <taxon>Fungi</taxon>
        <taxon>Dikarya</taxon>
        <taxon>Ascomycota</taxon>
        <taxon>Pezizomycotina</taxon>
        <taxon>Sordariomycetes</taxon>
        <taxon>Hypocreomycetidae</taxon>
        <taxon>Hypocreales</taxon>
        <taxon>Bionectriaceae</taxon>
        <taxon>Clonostachys</taxon>
    </lineage>
</organism>
<evidence type="ECO:0000313" key="2">
    <source>
        <dbReference type="EMBL" id="KAF9752613.1"/>
    </source>
</evidence>